<accession>A0A8D2LVX5</accession>
<name>A0A8D2LVX5_VARKO</name>
<evidence type="ECO:0000313" key="1">
    <source>
        <dbReference type="Ensembl" id="ENSVKKP00000027217.1"/>
    </source>
</evidence>
<dbReference type="Ensembl" id="ENSVKKT00000027881.1">
    <property type="protein sequence ID" value="ENSVKKP00000027217.1"/>
    <property type="gene ID" value="ENSVKKG00000017731.1"/>
</dbReference>
<sequence length="66" mass="6965">EASPEWLGRGGPRAMQIGLVNWTGGYLTGECYGDGVSVLGNSLGKKQVREVEAAAWAGSPFPLWDA</sequence>
<dbReference type="AlphaFoldDB" id="A0A8D2LVX5"/>
<dbReference type="Gene3D" id="2.80.10.50">
    <property type="match status" value="1"/>
</dbReference>
<keyword evidence="2" id="KW-1185">Reference proteome</keyword>
<proteinExistence type="predicted"/>
<protein>
    <submittedName>
        <fullName evidence="1">Uncharacterized protein</fullName>
    </submittedName>
</protein>
<organism evidence="1 2">
    <name type="scientific">Varanus komodoensis</name>
    <name type="common">Komodo dragon</name>
    <dbReference type="NCBI Taxonomy" id="61221"/>
    <lineage>
        <taxon>Eukaryota</taxon>
        <taxon>Metazoa</taxon>
        <taxon>Chordata</taxon>
        <taxon>Craniata</taxon>
        <taxon>Vertebrata</taxon>
        <taxon>Euteleostomi</taxon>
        <taxon>Lepidosauria</taxon>
        <taxon>Squamata</taxon>
        <taxon>Bifurcata</taxon>
        <taxon>Unidentata</taxon>
        <taxon>Episquamata</taxon>
        <taxon>Toxicofera</taxon>
        <taxon>Anguimorpha</taxon>
        <taxon>Paleoanguimorpha</taxon>
        <taxon>Varanoidea</taxon>
        <taxon>Varanidae</taxon>
        <taxon>Varanus</taxon>
    </lineage>
</organism>
<reference evidence="1" key="2">
    <citation type="submission" date="2025-09" db="UniProtKB">
        <authorList>
            <consortium name="Ensembl"/>
        </authorList>
    </citation>
    <scope>IDENTIFICATION</scope>
</reference>
<dbReference type="Proteomes" id="UP000694545">
    <property type="component" value="Unplaced"/>
</dbReference>
<reference evidence="1" key="1">
    <citation type="submission" date="2025-08" db="UniProtKB">
        <authorList>
            <consortium name="Ensembl"/>
        </authorList>
    </citation>
    <scope>IDENTIFICATION</scope>
</reference>
<evidence type="ECO:0000313" key="2">
    <source>
        <dbReference type="Proteomes" id="UP000694545"/>
    </source>
</evidence>